<evidence type="ECO:0000256" key="3">
    <source>
        <dbReference type="ARBA" id="ARBA00022771"/>
    </source>
</evidence>
<dbReference type="OrthoDB" id="10039931at2759"/>
<dbReference type="GO" id="GO:0005634">
    <property type="term" value="C:nucleus"/>
    <property type="evidence" value="ECO:0007669"/>
    <property type="project" value="InterPro"/>
</dbReference>
<dbReference type="AlphaFoldDB" id="B4JFQ9"/>
<dbReference type="KEGG" id="dgr:6564261"/>
<proteinExistence type="predicted"/>
<name>B4JFQ9_DROGR</name>
<reference evidence="11 12" key="1">
    <citation type="journal article" date="2007" name="Nature">
        <title>Evolution of genes and genomes on the Drosophila phylogeny.</title>
        <authorList>
            <consortium name="Drosophila 12 Genomes Consortium"/>
            <person name="Clark A.G."/>
            <person name="Eisen M.B."/>
            <person name="Smith D.R."/>
            <person name="Bergman C.M."/>
            <person name="Oliver B."/>
            <person name="Markow T.A."/>
            <person name="Kaufman T.C."/>
            <person name="Kellis M."/>
            <person name="Gelbart W."/>
            <person name="Iyer V.N."/>
            <person name="Pollard D.A."/>
            <person name="Sackton T.B."/>
            <person name="Larracuente A.M."/>
            <person name="Singh N.D."/>
            <person name="Abad J.P."/>
            <person name="Abt D.N."/>
            <person name="Adryan B."/>
            <person name="Aguade M."/>
            <person name="Akashi H."/>
            <person name="Anderson W.W."/>
            <person name="Aquadro C.F."/>
            <person name="Ardell D.H."/>
            <person name="Arguello R."/>
            <person name="Artieri C.G."/>
            <person name="Barbash D.A."/>
            <person name="Barker D."/>
            <person name="Barsanti P."/>
            <person name="Batterham P."/>
            <person name="Batzoglou S."/>
            <person name="Begun D."/>
            <person name="Bhutkar A."/>
            <person name="Blanco E."/>
            <person name="Bosak S.A."/>
            <person name="Bradley R.K."/>
            <person name="Brand A.D."/>
            <person name="Brent M.R."/>
            <person name="Brooks A.N."/>
            <person name="Brown R.H."/>
            <person name="Butlin R.K."/>
            <person name="Caggese C."/>
            <person name="Calvi B.R."/>
            <person name="Bernardo de Carvalho A."/>
            <person name="Caspi A."/>
            <person name="Castrezana S."/>
            <person name="Celniker S.E."/>
            <person name="Chang J.L."/>
            <person name="Chapple C."/>
            <person name="Chatterji S."/>
            <person name="Chinwalla A."/>
            <person name="Civetta A."/>
            <person name="Clifton S.W."/>
            <person name="Comeron J.M."/>
            <person name="Costello J.C."/>
            <person name="Coyne J.A."/>
            <person name="Daub J."/>
            <person name="David R.G."/>
            <person name="Delcher A.L."/>
            <person name="Delehaunty K."/>
            <person name="Do C.B."/>
            <person name="Ebling H."/>
            <person name="Edwards K."/>
            <person name="Eickbush T."/>
            <person name="Evans J.D."/>
            <person name="Filipski A."/>
            <person name="Findeiss S."/>
            <person name="Freyhult E."/>
            <person name="Fulton L."/>
            <person name="Fulton R."/>
            <person name="Garcia A.C."/>
            <person name="Gardiner A."/>
            <person name="Garfield D.A."/>
            <person name="Garvin B.E."/>
            <person name="Gibson G."/>
            <person name="Gilbert D."/>
            <person name="Gnerre S."/>
            <person name="Godfrey J."/>
            <person name="Good R."/>
            <person name="Gotea V."/>
            <person name="Gravely B."/>
            <person name="Greenberg A.J."/>
            <person name="Griffiths-Jones S."/>
            <person name="Gross S."/>
            <person name="Guigo R."/>
            <person name="Gustafson E.A."/>
            <person name="Haerty W."/>
            <person name="Hahn M.W."/>
            <person name="Halligan D.L."/>
            <person name="Halpern A.L."/>
            <person name="Halter G.M."/>
            <person name="Han M.V."/>
            <person name="Heger A."/>
            <person name="Hillier L."/>
            <person name="Hinrichs A.S."/>
            <person name="Holmes I."/>
            <person name="Hoskins R.A."/>
            <person name="Hubisz M.J."/>
            <person name="Hultmark D."/>
            <person name="Huntley M.A."/>
            <person name="Jaffe D.B."/>
            <person name="Jagadeeshan S."/>
            <person name="Jeck W.R."/>
            <person name="Johnson J."/>
            <person name="Jones C.D."/>
            <person name="Jordan W.C."/>
            <person name="Karpen G.H."/>
            <person name="Kataoka E."/>
            <person name="Keightley P.D."/>
            <person name="Kheradpour P."/>
            <person name="Kirkness E.F."/>
            <person name="Koerich L.B."/>
            <person name="Kristiansen K."/>
            <person name="Kudrna D."/>
            <person name="Kulathinal R.J."/>
            <person name="Kumar S."/>
            <person name="Kwok R."/>
            <person name="Lander E."/>
            <person name="Langley C.H."/>
            <person name="Lapoint R."/>
            <person name="Lazzaro B.P."/>
            <person name="Lee S.J."/>
            <person name="Levesque L."/>
            <person name="Li R."/>
            <person name="Lin C.F."/>
            <person name="Lin M.F."/>
            <person name="Lindblad-Toh K."/>
            <person name="Llopart A."/>
            <person name="Long M."/>
            <person name="Low L."/>
            <person name="Lozovsky E."/>
            <person name="Lu J."/>
            <person name="Luo M."/>
            <person name="Machado C.A."/>
            <person name="Makalowski W."/>
            <person name="Marzo M."/>
            <person name="Matsuda M."/>
            <person name="Matzkin L."/>
            <person name="McAllister B."/>
            <person name="McBride C.S."/>
            <person name="McKernan B."/>
            <person name="McKernan K."/>
            <person name="Mendez-Lago M."/>
            <person name="Minx P."/>
            <person name="Mollenhauer M.U."/>
            <person name="Montooth K."/>
            <person name="Mount S.M."/>
            <person name="Mu X."/>
            <person name="Myers E."/>
            <person name="Negre B."/>
            <person name="Newfeld S."/>
            <person name="Nielsen R."/>
            <person name="Noor M.A."/>
            <person name="O'Grady P."/>
            <person name="Pachter L."/>
            <person name="Papaceit M."/>
            <person name="Parisi M.J."/>
            <person name="Parisi M."/>
            <person name="Parts L."/>
            <person name="Pedersen J.S."/>
            <person name="Pesole G."/>
            <person name="Phillippy A.M."/>
            <person name="Ponting C.P."/>
            <person name="Pop M."/>
            <person name="Porcelli D."/>
            <person name="Powell J.R."/>
            <person name="Prohaska S."/>
            <person name="Pruitt K."/>
            <person name="Puig M."/>
            <person name="Quesneville H."/>
            <person name="Ram K.R."/>
            <person name="Rand D."/>
            <person name="Rasmussen M.D."/>
            <person name="Reed L.K."/>
            <person name="Reenan R."/>
            <person name="Reily A."/>
            <person name="Remington K.A."/>
            <person name="Rieger T.T."/>
            <person name="Ritchie M.G."/>
            <person name="Robin C."/>
            <person name="Rogers Y.H."/>
            <person name="Rohde C."/>
            <person name="Rozas J."/>
            <person name="Rubenfield M.J."/>
            <person name="Ruiz A."/>
            <person name="Russo S."/>
            <person name="Salzberg S.L."/>
            <person name="Sanchez-Gracia A."/>
            <person name="Saranga D.J."/>
            <person name="Sato H."/>
            <person name="Schaeffer S.W."/>
            <person name="Schatz M.C."/>
            <person name="Schlenke T."/>
            <person name="Schwartz R."/>
            <person name="Segarra C."/>
            <person name="Singh R.S."/>
            <person name="Sirot L."/>
            <person name="Sirota M."/>
            <person name="Sisneros N.B."/>
            <person name="Smith C.D."/>
            <person name="Smith T.F."/>
            <person name="Spieth J."/>
            <person name="Stage D.E."/>
            <person name="Stark A."/>
            <person name="Stephan W."/>
            <person name="Strausberg R.L."/>
            <person name="Strempel S."/>
            <person name="Sturgill D."/>
            <person name="Sutton G."/>
            <person name="Sutton G.G."/>
            <person name="Tao W."/>
            <person name="Teichmann S."/>
            <person name="Tobari Y.N."/>
            <person name="Tomimura Y."/>
            <person name="Tsolas J.M."/>
            <person name="Valente V.L."/>
            <person name="Venter E."/>
            <person name="Venter J.C."/>
            <person name="Vicario S."/>
            <person name="Vieira F.G."/>
            <person name="Vilella A.J."/>
            <person name="Villasante A."/>
            <person name="Walenz B."/>
            <person name="Wang J."/>
            <person name="Wasserman M."/>
            <person name="Watts T."/>
            <person name="Wilson D."/>
            <person name="Wilson R.K."/>
            <person name="Wing R.A."/>
            <person name="Wolfner M.F."/>
            <person name="Wong A."/>
            <person name="Wong G.K."/>
            <person name="Wu C.I."/>
            <person name="Wu G."/>
            <person name="Yamamoto D."/>
            <person name="Yang H.P."/>
            <person name="Yang S.P."/>
            <person name="Yorke J.A."/>
            <person name="Yoshida K."/>
            <person name="Zdobnov E."/>
            <person name="Zhang P."/>
            <person name="Zhang Y."/>
            <person name="Zimin A.V."/>
            <person name="Baldwin J."/>
            <person name="Abdouelleil A."/>
            <person name="Abdulkadir J."/>
            <person name="Abebe A."/>
            <person name="Abera B."/>
            <person name="Abreu J."/>
            <person name="Acer S.C."/>
            <person name="Aftuck L."/>
            <person name="Alexander A."/>
            <person name="An P."/>
            <person name="Anderson E."/>
            <person name="Anderson S."/>
            <person name="Arachi H."/>
            <person name="Azer M."/>
            <person name="Bachantsang P."/>
            <person name="Barry A."/>
            <person name="Bayul T."/>
            <person name="Berlin A."/>
            <person name="Bessette D."/>
            <person name="Bloom T."/>
            <person name="Blye J."/>
            <person name="Boguslavskiy L."/>
            <person name="Bonnet C."/>
            <person name="Boukhgalter B."/>
            <person name="Bourzgui I."/>
            <person name="Brown A."/>
            <person name="Cahill P."/>
            <person name="Channer S."/>
            <person name="Cheshatsang Y."/>
            <person name="Chuda L."/>
            <person name="Citroen M."/>
            <person name="Collymore A."/>
            <person name="Cooke P."/>
            <person name="Costello M."/>
            <person name="D'Aco K."/>
            <person name="Daza R."/>
            <person name="De Haan G."/>
            <person name="DeGray S."/>
            <person name="DeMaso C."/>
            <person name="Dhargay N."/>
            <person name="Dooley K."/>
            <person name="Dooley E."/>
            <person name="Doricent M."/>
            <person name="Dorje P."/>
            <person name="Dorjee K."/>
            <person name="Dupes A."/>
            <person name="Elong R."/>
            <person name="Falk J."/>
            <person name="Farina A."/>
            <person name="Faro S."/>
            <person name="Ferguson D."/>
            <person name="Fisher S."/>
            <person name="Foley C.D."/>
            <person name="Franke A."/>
            <person name="Friedrich D."/>
            <person name="Gadbois L."/>
            <person name="Gearin G."/>
            <person name="Gearin C.R."/>
            <person name="Giannoukos G."/>
            <person name="Goode T."/>
            <person name="Graham J."/>
            <person name="Grandbois E."/>
            <person name="Grewal S."/>
            <person name="Gyaltsen K."/>
            <person name="Hafez N."/>
            <person name="Hagos B."/>
            <person name="Hall J."/>
            <person name="Henson C."/>
            <person name="Hollinger A."/>
            <person name="Honan T."/>
            <person name="Huard M.D."/>
            <person name="Hughes L."/>
            <person name="Hurhula B."/>
            <person name="Husby M.E."/>
            <person name="Kamat A."/>
            <person name="Kanga B."/>
            <person name="Kashin S."/>
            <person name="Khazanovich D."/>
            <person name="Kisner P."/>
            <person name="Lance K."/>
            <person name="Lara M."/>
            <person name="Lee W."/>
            <person name="Lennon N."/>
            <person name="Letendre F."/>
            <person name="LeVine R."/>
            <person name="Lipovsky A."/>
            <person name="Liu X."/>
            <person name="Liu J."/>
            <person name="Liu S."/>
            <person name="Lokyitsang T."/>
            <person name="Lokyitsang Y."/>
            <person name="Lubonja R."/>
            <person name="Lui A."/>
            <person name="MacDonald P."/>
            <person name="Magnisalis V."/>
            <person name="Maru K."/>
            <person name="Matthews C."/>
            <person name="McCusker W."/>
            <person name="McDonough S."/>
            <person name="Mehta T."/>
            <person name="Meldrim J."/>
            <person name="Meneus L."/>
            <person name="Mihai O."/>
            <person name="Mihalev A."/>
            <person name="Mihova T."/>
            <person name="Mittelman R."/>
            <person name="Mlenga V."/>
            <person name="Montmayeur A."/>
            <person name="Mulrain L."/>
            <person name="Navidi A."/>
            <person name="Naylor J."/>
            <person name="Negash T."/>
            <person name="Nguyen T."/>
            <person name="Nguyen N."/>
            <person name="Nicol R."/>
            <person name="Norbu C."/>
            <person name="Norbu N."/>
            <person name="Novod N."/>
            <person name="O'Neill B."/>
            <person name="Osman S."/>
            <person name="Markiewicz E."/>
            <person name="Oyono O.L."/>
            <person name="Patti C."/>
            <person name="Phunkhang P."/>
            <person name="Pierre F."/>
            <person name="Priest M."/>
            <person name="Raghuraman S."/>
            <person name="Rege F."/>
            <person name="Reyes R."/>
            <person name="Rise C."/>
            <person name="Rogov P."/>
            <person name="Ross K."/>
            <person name="Ryan E."/>
            <person name="Settipalli S."/>
            <person name="Shea T."/>
            <person name="Sherpa N."/>
            <person name="Shi L."/>
            <person name="Shih D."/>
            <person name="Sparrow T."/>
            <person name="Spaulding J."/>
            <person name="Stalker J."/>
            <person name="Stange-Thomann N."/>
            <person name="Stavropoulos S."/>
            <person name="Stone C."/>
            <person name="Strader C."/>
            <person name="Tesfaye S."/>
            <person name="Thomson T."/>
            <person name="Thoulutsang Y."/>
            <person name="Thoulutsang D."/>
            <person name="Topham K."/>
            <person name="Topping I."/>
            <person name="Tsamla T."/>
            <person name="Vassiliev H."/>
            <person name="Vo A."/>
            <person name="Wangchuk T."/>
            <person name="Wangdi T."/>
            <person name="Weiand M."/>
            <person name="Wilkinson J."/>
            <person name="Wilson A."/>
            <person name="Yadav S."/>
            <person name="Young G."/>
            <person name="Yu Q."/>
            <person name="Zembek L."/>
            <person name="Zhong D."/>
            <person name="Zimmer A."/>
            <person name="Zwirko Z."/>
            <person name="Jaffe D.B."/>
            <person name="Alvarez P."/>
            <person name="Brockman W."/>
            <person name="Butler J."/>
            <person name="Chin C."/>
            <person name="Gnerre S."/>
            <person name="Grabherr M."/>
            <person name="Kleber M."/>
            <person name="Mauceli E."/>
            <person name="MacCallum I."/>
        </authorList>
    </citation>
    <scope>NUCLEOTIDE SEQUENCE [LARGE SCALE GENOMIC DNA]</scope>
    <source>
        <strain evidence="12">Tucson 15287-2541.00</strain>
    </source>
</reference>
<keyword evidence="1" id="KW-0479">Metal-binding</keyword>
<evidence type="ECO:0000313" key="12">
    <source>
        <dbReference type="Proteomes" id="UP000001070"/>
    </source>
</evidence>
<protein>
    <submittedName>
        <fullName evidence="11">GH18227</fullName>
    </submittedName>
</protein>
<evidence type="ECO:0000256" key="9">
    <source>
        <dbReference type="SAM" id="MobiDB-lite"/>
    </source>
</evidence>
<organism evidence="12">
    <name type="scientific">Drosophila grimshawi</name>
    <name type="common">Hawaiian fruit fly</name>
    <name type="synonym">Idiomyia grimshawi</name>
    <dbReference type="NCBI Taxonomy" id="7222"/>
    <lineage>
        <taxon>Eukaryota</taxon>
        <taxon>Metazoa</taxon>
        <taxon>Ecdysozoa</taxon>
        <taxon>Arthropoda</taxon>
        <taxon>Hexapoda</taxon>
        <taxon>Insecta</taxon>
        <taxon>Pterygota</taxon>
        <taxon>Neoptera</taxon>
        <taxon>Endopterygota</taxon>
        <taxon>Diptera</taxon>
        <taxon>Brachycera</taxon>
        <taxon>Muscomorpha</taxon>
        <taxon>Ephydroidea</taxon>
        <taxon>Drosophilidae</taxon>
        <taxon>Drosophila</taxon>
        <taxon>Hawaiian Drosophila</taxon>
    </lineage>
</organism>
<keyword evidence="8" id="KW-0175">Coiled coil</keyword>
<evidence type="ECO:0000256" key="4">
    <source>
        <dbReference type="ARBA" id="ARBA00022833"/>
    </source>
</evidence>
<dbReference type="InterPro" id="IPR036236">
    <property type="entry name" value="Znf_C2H2_sf"/>
</dbReference>
<dbReference type="SUPFAM" id="SSF57716">
    <property type="entry name" value="Glucocorticoid receptor-like (DNA-binding domain)"/>
    <property type="match status" value="1"/>
</dbReference>
<dbReference type="Proteomes" id="UP000001070">
    <property type="component" value="Unassembled WGS sequence"/>
</dbReference>
<keyword evidence="3 7" id="KW-0863">Zinc-finger</keyword>
<dbReference type="OMA" id="MLKDCEC"/>
<dbReference type="GO" id="GO:0008270">
    <property type="term" value="F:zinc ion binding"/>
    <property type="evidence" value="ECO:0007669"/>
    <property type="project" value="UniProtKB-KW"/>
</dbReference>
<dbReference type="FunCoup" id="B4JFQ9">
    <property type="interactions" value="249"/>
</dbReference>
<dbReference type="PANTHER" id="PTHR24379:SF121">
    <property type="entry name" value="C2H2-TYPE DOMAIN-CONTAINING PROTEIN"/>
    <property type="match status" value="1"/>
</dbReference>
<gene>
    <name evidence="11" type="primary">Dgri\GH18227</name>
    <name evidence="11" type="ORF">Dgri_GH18227</name>
</gene>
<evidence type="ECO:0000256" key="7">
    <source>
        <dbReference type="PROSITE-ProRule" id="PRU00042"/>
    </source>
</evidence>
<keyword evidence="2" id="KW-0677">Repeat</keyword>
<evidence type="ECO:0000259" key="10">
    <source>
        <dbReference type="PROSITE" id="PS50157"/>
    </source>
</evidence>
<keyword evidence="6" id="KW-0804">Transcription</keyword>
<dbReference type="InParanoid" id="B4JFQ9"/>
<feature type="domain" description="C2H2-type" evidence="10">
    <location>
        <begin position="305"/>
        <end position="333"/>
    </location>
</feature>
<dbReference type="InterPro" id="IPR012934">
    <property type="entry name" value="Znf_AD"/>
</dbReference>
<feature type="domain" description="C2H2-type" evidence="10">
    <location>
        <begin position="384"/>
        <end position="411"/>
    </location>
</feature>
<evidence type="ECO:0000256" key="6">
    <source>
        <dbReference type="ARBA" id="ARBA00023163"/>
    </source>
</evidence>
<evidence type="ECO:0000256" key="2">
    <source>
        <dbReference type="ARBA" id="ARBA00022737"/>
    </source>
</evidence>
<dbReference type="HOGENOM" id="CLU_554630_0_0_1"/>
<evidence type="ECO:0000313" key="11">
    <source>
        <dbReference type="EMBL" id="EDV93540.1"/>
    </source>
</evidence>
<evidence type="ECO:0000256" key="1">
    <source>
        <dbReference type="ARBA" id="ARBA00022723"/>
    </source>
</evidence>
<dbReference type="EMBL" id="CH916369">
    <property type="protein sequence ID" value="EDV93540.1"/>
    <property type="molecule type" value="Genomic_DNA"/>
</dbReference>
<dbReference type="Pfam" id="PF07776">
    <property type="entry name" value="zf-AD"/>
    <property type="match status" value="1"/>
</dbReference>
<dbReference type="PhylomeDB" id="B4JFQ9"/>
<accession>B4JFQ9</accession>
<dbReference type="PANTHER" id="PTHR24379">
    <property type="entry name" value="KRAB AND ZINC FINGER DOMAIN-CONTAINING"/>
    <property type="match status" value="1"/>
</dbReference>
<sequence length="411" mass="47362">MPEIVQQMHAWNLELKEDDGRPQYMCIACIAEFQKLLKFKRNCLETQEQFEKLDIRRDQNGVVIKQEIAEANEQTFCGFIYLDTDDEEEEDEEAGIAEDGSRRVWAPLDIPHMPIKEEHTARVPHETQYHQQPIVGNLSEEAIFAQVKPEELAYDEAVITLPTTMQEPGVFCKMCGHASATQAKHTEHMNRIHMLKNTACHICGKKFTNALESRVRFHMKWHKLQKHVKCPMCGFFCSSKDTLKEHKIAEHTRCKCEFCGKILKHKNQLGHLNRHLQEYEEELARKLGSMQTMETATVKTQLRLIGCAFCDETFEDAEQLQTHVQHKHRTVPPEERYTTEEESLTVTTTGQLPASDTCKPAAQSESSHPESDRTSTQRGNVSMCECNICGKTFNLQIKLNRHLRLHSKSPF</sequence>
<evidence type="ECO:0000256" key="8">
    <source>
        <dbReference type="SAM" id="Coils"/>
    </source>
</evidence>
<dbReference type="GO" id="GO:0006325">
    <property type="term" value="P:chromatin organization"/>
    <property type="evidence" value="ECO:0007669"/>
    <property type="project" value="EnsemblMetazoa"/>
</dbReference>
<dbReference type="SUPFAM" id="SSF57667">
    <property type="entry name" value="beta-beta-alpha zinc fingers"/>
    <property type="match status" value="1"/>
</dbReference>
<keyword evidence="12" id="KW-1185">Reference proteome</keyword>
<dbReference type="PROSITE" id="PS00028">
    <property type="entry name" value="ZINC_FINGER_C2H2_1"/>
    <property type="match status" value="3"/>
</dbReference>
<dbReference type="eggNOG" id="KOG1721">
    <property type="taxonomic scope" value="Eukaryota"/>
</dbReference>
<dbReference type="PROSITE" id="PS50157">
    <property type="entry name" value="ZINC_FINGER_C2H2_2"/>
    <property type="match status" value="2"/>
</dbReference>
<dbReference type="Pfam" id="PF00096">
    <property type="entry name" value="zf-C2H2"/>
    <property type="match status" value="1"/>
</dbReference>
<keyword evidence="5" id="KW-0805">Transcription regulation</keyword>
<dbReference type="InterPro" id="IPR013087">
    <property type="entry name" value="Znf_C2H2_type"/>
</dbReference>
<evidence type="ECO:0000256" key="5">
    <source>
        <dbReference type="ARBA" id="ARBA00023015"/>
    </source>
</evidence>
<keyword evidence="4" id="KW-0862">Zinc</keyword>
<dbReference type="Gene3D" id="3.30.160.60">
    <property type="entry name" value="Classic Zinc Finger"/>
    <property type="match status" value="2"/>
</dbReference>
<feature type="region of interest" description="Disordered" evidence="9">
    <location>
        <begin position="324"/>
        <end position="377"/>
    </location>
</feature>
<feature type="coiled-coil region" evidence="8">
    <location>
        <begin position="262"/>
        <end position="296"/>
    </location>
</feature>
<dbReference type="SMART" id="SM00355">
    <property type="entry name" value="ZnF_C2H2"/>
    <property type="match status" value="6"/>
</dbReference>